<dbReference type="GO" id="GO:0005886">
    <property type="term" value="C:plasma membrane"/>
    <property type="evidence" value="ECO:0007669"/>
    <property type="project" value="UniProtKB-SubCell"/>
</dbReference>
<dbReference type="PROSITE" id="PS51257">
    <property type="entry name" value="PROKAR_LIPOPROTEIN"/>
    <property type="match status" value="1"/>
</dbReference>
<dbReference type="AlphaFoldDB" id="A0A494XZG3"/>
<comment type="similarity">
    <text evidence="1 2">Belongs to the outer membrane factor (OMF) (TC 1.B.17) family.</text>
</comment>
<dbReference type="Gene3D" id="2.20.200.10">
    <property type="entry name" value="Outer membrane efflux proteins (OEP)"/>
    <property type="match status" value="1"/>
</dbReference>
<feature type="chain" id="PRO_5019617637" evidence="2">
    <location>
        <begin position="21"/>
        <end position="488"/>
    </location>
</feature>
<organism evidence="3 4">
    <name type="scientific">Pararobbsia silviterrae</name>
    <dbReference type="NCBI Taxonomy" id="1792498"/>
    <lineage>
        <taxon>Bacteria</taxon>
        <taxon>Pseudomonadati</taxon>
        <taxon>Pseudomonadota</taxon>
        <taxon>Betaproteobacteria</taxon>
        <taxon>Burkholderiales</taxon>
        <taxon>Burkholderiaceae</taxon>
        <taxon>Pararobbsia</taxon>
    </lineage>
</organism>
<sequence>MKPSVSPLLRRCLIATAACAFVAGCTVGPNYAGAPEVAPNATHADRFARAPNAGIASDAAPAQWWTSLDDPLLTRLIETALEHNTDIRAARARLRESRAGLREQQRDALPKTSASAADIRLRAPDTSLLSNDSGSGSSSSGRGPIDLYEVGFDASWEVDLFGGTRRAIEAASDQADASEADLADTHVEIAAEVAQAYVDLRDQQQRLALVRASADLESQMLDLTRQRRTRGVASDLDVERIRTQVETTRSNLIPLDAQITESLDQLALLTGREPGALDAELSPAGTLPVLPETVAVGDPAALLKQRPDIRAAERRLAAQTAQIGEREADWFPKLTLFGDLGFTAADPGHLMRKENFSWVGIPYLQWNGLDFGRVKARVDQAGASRDEAQAQYEGAVLGALRDANVALSRYGHQRENVYSLRSVESSASHTAQLTRQRYQAGVSTALDWLDAERTRYSAEQNRISGDAELVKDYVALQKALGLGWTPPG</sequence>
<protein>
    <submittedName>
        <fullName evidence="3">Efflux transporter outer membrane subunit</fullName>
    </submittedName>
</protein>
<keyword evidence="2" id="KW-0732">Signal</keyword>
<dbReference type="PANTHER" id="PTHR30203">
    <property type="entry name" value="OUTER MEMBRANE CATION EFFLUX PROTEIN"/>
    <property type="match status" value="1"/>
</dbReference>
<comment type="subcellular location">
    <subcellularLocation>
        <location evidence="2">Cell membrane</location>
        <topology evidence="2">Lipid-anchor</topology>
    </subcellularLocation>
</comment>
<evidence type="ECO:0000256" key="2">
    <source>
        <dbReference type="RuleBase" id="RU362097"/>
    </source>
</evidence>
<evidence type="ECO:0000313" key="4">
    <source>
        <dbReference type="Proteomes" id="UP000270342"/>
    </source>
</evidence>
<dbReference type="Pfam" id="PF02321">
    <property type="entry name" value="OEP"/>
    <property type="match status" value="2"/>
</dbReference>
<name>A0A494XZG3_9BURK</name>
<comment type="caution">
    <text evidence="3">The sequence shown here is derived from an EMBL/GenBank/DDBJ whole genome shotgun (WGS) entry which is preliminary data.</text>
</comment>
<evidence type="ECO:0000313" key="3">
    <source>
        <dbReference type="EMBL" id="RKP55905.1"/>
    </source>
</evidence>
<dbReference type="InterPro" id="IPR003423">
    <property type="entry name" value="OMP_efflux"/>
</dbReference>
<dbReference type="RefSeq" id="WP_121086660.1">
    <property type="nucleotide sequence ID" value="NZ_RBZU01000004.1"/>
</dbReference>
<gene>
    <name evidence="3" type="ORF">D7S86_11935</name>
</gene>
<dbReference type="Proteomes" id="UP000270342">
    <property type="component" value="Unassembled WGS sequence"/>
</dbReference>
<dbReference type="Gene3D" id="1.20.1600.10">
    <property type="entry name" value="Outer membrane efflux proteins (OEP)"/>
    <property type="match status" value="1"/>
</dbReference>
<reference evidence="3 4" key="1">
    <citation type="submission" date="2018-10" db="EMBL/GenBank/DDBJ databases">
        <title>Robbsia sp. DHC34, isolated from soil.</title>
        <authorList>
            <person name="Gao Z.-H."/>
            <person name="Qiu L.-H."/>
        </authorList>
    </citation>
    <scope>NUCLEOTIDE SEQUENCE [LARGE SCALE GENOMIC DNA]</scope>
    <source>
        <strain evidence="3 4">DHC34</strain>
    </source>
</reference>
<evidence type="ECO:0000256" key="1">
    <source>
        <dbReference type="ARBA" id="ARBA00007613"/>
    </source>
</evidence>
<proteinExistence type="inferred from homology"/>
<keyword evidence="2" id="KW-0812">Transmembrane</keyword>
<dbReference type="InterPro" id="IPR010131">
    <property type="entry name" value="MdtP/NodT-like"/>
</dbReference>
<keyword evidence="2" id="KW-0449">Lipoprotein</keyword>
<dbReference type="SUPFAM" id="SSF56954">
    <property type="entry name" value="Outer membrane efflux proteins (OEP)"/>
    <property type="match status" value="1"/>
</dbReference>
<accession>A0A494XZG3</accession>
<keyword evidence="4" id="KW-1185">Reference proteome</keyword>
<dbReference type="EMBL" id="RBZU01000004">
    <property type="protein sequence ID" value="RKP55905.1"/>
    <property type="molecule type" value="Genomic_DNA"/>
</dbReference>
<keyword evidence="2" id="KW-0472">Membrane</keyword>
<keyword evidence="2" id="KW-0564">Palmitate</keyword>
<dbReference type="GO" id="GO:0015562">
    <property type="term" value="F:efflux transmembrane transporter activity"/>
    <property type="evidence" value="ECO:0007669"/>
    <property type="project" value="InterPro"/>
</dbReference>
<feature type="signal peptide" evidence="2">
    <location>
        <begin position="1"/>
        <end position="20"/>
    </location>
</feature>
<dbReference type="NCBIfam" id="TIGR01845">
    <property type="entry name" value="outer_NodT"/>
    <property type="match status" value="1"/>
</dbReference>
<dbReference type="OrthoDB" id="9770517at2"/>
<dbReference type="PANTHER" id="PTHR30203:SF25">
    <property type="entry name" value="OUTER MEMBRANE PROTEIN-RELATED"/>
    <property type="match status" value="1"/>
</dbReference>
<keyword evidence="2" id="KW-1134">Transmembrane beta strand</keyword>